<proteinExistence type="inferred from homology"/>
<dbReference type="AlphaFoldDB" id="A0A4T0FXL0"/>
<evidence type="ECO:0008006" key="6">
    <source>
        <dbReference type="Google" id="ProtNLM"/>
    </source>
</evidence>
<dbReference type="Proteomes" id="UP000310189">
    <property type="component" value="Unassembled WGS sequence"/>
</dbReference>
<comment type="caution">
    <text evidence="4">The sequence shown here is derived from an EMBL/GenBank/DDBJ whole genome shotgun (WGS) entry which is preliminary data.</text>
</comment>
<reference evidence="4 5" key="1">
    <citation type="submission" date="2019-03" db="EMBL/GenBank/DDBJ databases">
        <title>Sequencing 23 genomes of Wallemia ichthyophaga.</title>
        <authorList>
            <person name="Gostincar C."/>
        </authorList>
    </citation>
    <scope>NUCLEOTIDE SEQUENCE [LARGE SCALE GENOMIC DNA]</scope>
    <source>
        <strain evidence="4 5">EXF-5753</strain>
    </source>
</reference>
<dbReference type="PANTHER" id="PTHR12532:SF0">
    <property type="entry name" value="TRANSLATIONAL ACTIVATOR OF CYTOCHROME C OXIDASE 1"/>
    <property type="match status" value="1"/>
</dbReference>
<evidence type="ECO:0000256" key="1">
    <source>
        <dbReference type="ARBA" id="ARBA00008724"/>
    </source>
</evidence>
<feature type="domain" description="TACO1/YebC-like N-terminal" evidence="3">
    <location>
        <begin position="18"/>
        <end position="66"/>
    </location>
</feature>
<accession>A0A4T0FXL0</accession>
<comment type="similarity">
    <text evidence="1">Belongs to the TACO1 family.</text>
</comment>
<name>A0A4T0FXL0_9BASI</name>
<evidence type="ECO:0000259" key="3">
    <source>
        <dbReference type="Pfam" id="PF20772"/>
    </source>
</evidence>
<gene>
    <name evidence="4" type="ORF">E3P99_00036</name>
</gene>
<dbReference type="InterPro" id="IPR002876">
    <property type="entry name" value="Transcrip_reg_TACO1-like"/>
</dbReference>
<dbReference type="PANTHER" id="PTHR12532">
    <property type="entry name" value="TRANSLATIONAL ACTIVATOR OF CYTOCHROME C OXIDASE 1"/>
    <property type="match status" value="1"/>
</dbReference>
<dbReference type="InterPro" id="IPR017856">
    <property type="entry name" value="Integrase-like_N"/>
</dbReference>
<dbReference type="EMBL" id="SPNW01000001">
    <property type="protein sequence ID" value="TIA93619.1"/>
    <property type="molecule type" value="Genomic_DNA"/>
</dbReference>
<evidence type="ECO:0000313" key="4">
    <source>
        <dbReference type="EMBL" id="TIA93619.1"/>
    </source>
</evidence>
<dbReference type="Pfam" id="PF20772">
    <property type="entry name" value="TACO1_YebC_N"/>
    <property type="match status" value="1"/>
</dbReference>
<sequence length="235" mass="24806">MALVGRCGSKEALLADSSAQDISSAVKSGGGATDPALNARLANALAKARSLSVPKDNIEAAIRRGDAGTVDRGHTATYEALLGDVGLIIECQTANVTRCNQRVKSHLHKAGGHMAACGYLFARKGVVVVELPSGVDAQTHSFDKLFEDAVDAGGEDVVHKDVNLVEIITEPTQLTSIANALQDKGYSLTSYDLAYVPSSGERLEIDGEVREKLTQLIDILEEEADAVHVHTNSSL</sequence>
<dbReference type="Gene3D" id="1.10.10.200">
    <property type="match status" value="1"/>
</dbReference>
<dbReference type="OrthoDB" id="2017544at2759"/>
<dbReference type="Gene3D" id="3.30.70.980">
    <property type="match status" value="2"/>
</dbReference>
<organism evidence="4 5">
    <name type="scientific">Wallemia hederae</name>
    <dbReference type="NCBI Taxonomy" id="1540922"/>
    <lineage>
        <taxon>Eukaryota</taxon>
        <taxon>Fungi</taxon>
        <taxon>Dikarya</taxon>
        <taxon>Basidiomycota</taxon>
        <taxon>Wallemiomycotina</taxon>
        <taxon>Wallemiomycetes</taxon>
        <taxon>Wallemiales</taxon>
        <taxon>Wallemiaceae</taxon>
        <taxon>Wallemia</taxon>
    </lineage>
</organism>
<dbReference type="GO" id="GO:0005739">
    <property type="term" value="C:mitochondrion"/>
    <property type="evidence" value="ECO:0007669"/>
    <property type="project" value="TreeGrafter"/>
</dbReference>
<evidence type="ECO:0000259" key="2">
    <source>
        <dbReference type="Pfam" id="PF01709"/>
    </source>
</evidence>
<dbReference type="InterPro" id="IPR048300">
    <property type="entry name" value="TACO1_YebC-like_2nd/3rd_dom"/>
</dbReference>
<feature type="domain" description="TACO1/YebC-like second and third" evidence="2">
    <location>
        <begin position="76"/>
        <end position="232"/>
    </location>
</feature>
<dbReference type="InterPro" id="IPR049083">
    <property type="entry name" value="TACO1_YebC_N"/>
</dbReference>
<dbReference type="Pfam" id="PF01709">
    <property type="entry name" value="Transcrip_reg"/>
    <property type="match status" value="1"/>
</dbReference>
<keyword evidence="5" id="KW-1185">Reference proteome</keyword>
<dbReference type="InterPro" id="IPR029072">
    <property type="entry name" value="YebC-like"/>
</dbReference>
<protein>
    <recommendedName>
        <fullName evidence="6">Transcriptional regulatory protein</fullName>
    </recommendedName>
</protein>
<dbReference type="InterPro" id="IPR026564">
    <property type="entry name" value="Transcrip_reg_TACO1-like_dom3"/>
</dbReference>
<evidence type="ECO:0000313" key="5">
    <source>
        <dbReference type="Proteomes" id="UP000310189"/>
    </source>
</evidence>
<dbReference type="SUPFAM" id="SSF75625">
    <property type="entry name" value="YebC-like"/>
    <property type="match status" value="1"/>
</dbReference>